<dbReference type="AlphaFoldDB" id="A0A316T986"/>
<dbReference type="InterPro" id="IPR029063">
    <property type="entry name" value="SAM-dependent_MTases_sf"/>
</dbReference>
<dbReference type="PANTHER" id="PTHR36973">
    <property type="entry name" value="SLL1456 PROTEIN-RELATED"/>
    <property type="match status" value="1"/>
</dbReference>
<gene>
    <name evidence="2" type="ORF">DJ010_20900</name>
</gene>
<evidence type="ECO:0000259" key="1">
    <source>
        <dbReference type="Pfam" id="PF05050"/>
    </source>
</evidence>
<reference evidence="2 3" key="1">
    <citation type="submission" date="2018-05" db="EMBL/GenBank/DDBJ databases">
        <title>Nocardioides silvaticus genome.</title>
        <authorList>
            <person name="Li C."/>
            <person name="Wang G."/>
        </authorList>
    </citation>
    <scope>NUCLEOTIDE SEQUENCE [LARGE SCALE GENOMIC DNA]</scope>
    <source>
        <strain evidence="2 3">CCTCC AB 2018079</strain>
    </source>
</reference>
<dbReference type="NCBIfam" id="TIGR01444">
    <property type="entry name" value="fkbM_fam"/>
    <property type="match status" value="1"/>
</dbReference>
<dbReference type="GO" id="GO:0008171">
    <property type="term" value="F:O-methyltransferase activity"/>
    <property type="evidence" value="ECO:0007669"/>
    <property type="project" value="TreeGrafter"/>
</dbReference>
<feature type="domain" description="Methyltransferase FkbM" evidence="1">
    <location>
        <begin position="54"/>
        <end position="224"/>
    </location>
</feature>
<sequence length="263" mass="29728">MTVARTDAAEAAYRAFAGDLAKRARKLPREVVSERVETAFRELCVSVRPTVSLEVGAHEAGFSRWLKAEVPDARCVAFEANPYVHRKFAADLAAADVEYHHLAVSDVAGSVDLRIPRRLHNTKRDRWFRKQRTSRMASLADHRWAVRTESVAVPSVPLDDLIRVQDHDAVVAWIDVEGSSRQVLSSGREVLSRAELVYIEVEKEQVWDGQWLDTDVAAFFADCGLVPVLRDIQRRHQYNVVFAAADLANDPLVTRLRDDVYRP</sequence>
<dbReference type="InterPro" id="IPR006342">
    <property type="entry name" value="FkbM_mtfrase"/>
</dbReference>
<protein>
    <recommendedName>
        <fullName evidence="1">Methyltransferase FkbM domain-containing protein</fullName>
    </recommendedName>
</protein>
<dbReference type="RefSeq" id="WP_109697395.1">
    <property type="nucleotide sequence ID" value="NZ_QGDD01000013.1"/>
</dbReference>
<keyword evidence="3" id="KW-1185">Reference proteome</keyword>
<name>A0A316T986_9ACTN</name>
<dbReference type="InterPro" id="IPR053188">
    <property type="entry name" value="FkbM_Methyltransferase"/>
</dbReference>
<dbReference type="PANTHER" id="PTHR36973:SF4">
    <property type="entry name" value="NODULATION PROTEIN"/>
    <property type="match status" value="1"/>
</dbReference>
<evidence type="ECO:0000313" key="3">
    <source>
        <dbReference type="Proteomes" id="UP000245507"/>
    </source>
</evidence>
<dbReference type="Proteomes" id="UP000245507">
    <property type="component" value="Unassembled WGS sequence"/>
</dbReference>
<proteinExistence type="predicted"/>
<dbReference type="OrthoDB" id="3778321at2"/>
<dbReference type="SUPFAM" id="SSF53335">
    <property type="entry name" value="S-adenosyl-L-methionine-dependent methyltransferases"/>
    <property type="match status" value="1"/>
</dbReference>
<organism evidence="2 3">
    <name type="scientific">Nocardioides silvaticus</name>
    <dbReference type="NCBI Taxonomy" id="2201891"/>
    <lineage>
        <taxon>Bacteria</taxon>
        <taxon>Bacillati</taxon>
        <taxon>Actinomycetota</taxon>
        <taxon>Actinomycetes</taxon>
        <taxon>Propionibacteriales</taxon>
        <taxon>Nocardioidaceae</taxon>
        <taxon>Nocardioides</taxon>
    </lineage>
</organism>
<dbReference type="EMBL" id="QGDD01000013">
    <property type="protein sequence ID" value="PWN00920.1"/>
    <property type="molecule type" value="Genomic_DNA"/>
</dbReference>
<comment type="caution">
    <text evidence="2">The sequence shown here is derived from an EMBL/GenBank/DDBJ whole genome shotgun (WGS) entry which is preliminary data.</text>
</comment>
<accession>A0A316T986</accession>
<dbReference type="Gene3D" id="3.40.50.150">
    <property type="entry name" value="Vaccinia Virus protein VP39"/>
    <property type="match status" value="1"/>
</dbReference>
<dbReference type="Pfam" id="PF05050">
    <property type="entry name" value="Methyltransf_21"/>
    <property type="match status" value="1"/>
</dbReference>
<evidence type="ECO:0000313" key="2">
    <source>
        <dbReference type="EMBL" id="PWN00920.1"/>
    </source>
</evidence>